<protein>
    <submittedName>
        <fullName evidence="2">Unannotated protein</fullName>
    </submittedName>
</protein>
<reference evidence="2" key="1">
    <citation type="submission" date="2020-05" db="EMBL/GenBank/DDBJ databases">
        <authorList>
            <person name="Chiriac C."/>
            <person name="Salcher M."/>
            <person name="Ghai R."/>
            <person name="Kavagutti S V."/>
        </authorList>
    </citation>
    <scope>NUCLEOTIDE SEQUENCE</scope>
</reference>
<feature type="transmembrane region" description="Helical" evidence="1">
    <location>
        <begin position="163"/>
        <end position="184"/>
    </location>
</feature>
<sequence>MSSALPESGALLPKIEGPYGVWPRISCIRPSFTWPKPRPPMSGGRCAAHRPFFLTSSFIGSVMLLNCARPASERQCSASVSRGKISSRTNVSIQSSFFWNSGSVSKSHPMLVIPRCTPFRRVSAPRRHTPIIARPGLQRRTGSVAPDPSRTDSHLASVAVETVLTYVVLAVVGVRLLTAARLALTGRGRATVVEVARRVRWSHVWPVPLVLTAVATVATLFWAVPGLDWGWWTAIGGQGNPIAGTTDRTTGTVWEWIIPLAFLLLVLPALPLFALAEERMFRQGAEQWAFTRRARKVLAFGLVHLIIGIPIAVALALSVGGVYFMNIYLRRFRSTGDPREAVMESTTAHATYNAFILTTGLVLVVLSAFGVA</sequence>
<feature type="transmembrane region" description="Helical" evidence="1">
    <location>
        <begin position="256"/>
        <end position="276"/>
    </location>
</feature>
<name>A0A6J7F203_9ZZZZ</name>
<keyword evidence="1" id="KW-0472">Membrane</keyword>
<dbReference type="AlphaFoldDB" id="A0A6J7F203"/>
<keyword evidence="1" id="KW-1133">Transmembrane helix</keyword>
<gene>
    <name evidence="2" type="ORF">UFOPK3417_02004</name>
</gene>
<accession>A0A6J7F203</accession>
<feature type="transmembrane region" description="Helical" evidence="1">
    <location>
        <begin position="297"/>
        <end position="329"/>
    </location>
</feature>
<evidence type="ECO:0000313" key="2">
    <source>
        <dbReference type="EMBL" id="CAB4886279.1"/>
    </source>
</evidence>
<proteinExistence type="predicted"/>
<feature type="transmembrane region" description="Helical" evidence="1">
    <location>
        <begin position="349"/>
        <end position="371"/>
    </location>
</feature>
<feature type="transmembrane region" description="Helical" evidence="1">
    <location>
        <begin position="204"/>
        <end position="224"/>
    </location>
</feature>
<keyword evidence="1" id="KW-0812">Transmembrane</keyword>
<organism evidence="2">
    <name type="scientific">freshwater metagenome</name>
    <dbReference type="NCBI Taxonomy" id="449393"/>
    <lineage>
        <taxon>unclassified sequences</taxon>
        <taxon>metagenomes</taxon>
        <taxon>ecological metagenomes</taxon>
    </lineage>
</organism>
<evidence type="ECO:0000256" key="1">
    <source>
        <dbReference type="SAM" id="Phobius"/>
    </source>
</evidence>
<dbReference type="EMBL" id="CAFBLR010000282">
    <property type="protein sequence ID" value="CAB4886279.1"/>
    <property type="molecule type" value="Genomic_DNA"/>
</dbReference>